<comment type="caution">
    <text evidence="8">The sequence shown here is derived from an EMBL/GenBank/DDBJ whole genome shotgun (WGS) entry which is preliminary data.</text>
</comment>
<feature type="site" description="Increases basicity of active site His" evidence="5">
    <location>
        <position position="140"/>
    </location>
</feature>
<dbReference type="Pfam" id="PF00132">
    <property type="entry name" value="Hexapep"/>
    <property type="match status" value="1"/>
</dbReference>
<evidence type="ECO:0000313" key="8">
    <source>
        <dbReference type="EMBL" id="RCX03954.1"/>
    </source>
</evidence>
<name>A0A369A967_9FLAO</name>
<dbReference type="InterPro" id="IPR020019">
    <property type="entry name" value="AcTrfase_PglD-like"/>
</dbReference>
<evidence type="ECO:0000256" key="4">
    <source>
        <dbReference type="ARBA" id="ARBA00023315"/>
    </source>
</evidence>
<gene>
    <name evidence="8" type="ORF">DES35_102411</name>
</gene>
<sequence length="211" mass="22563">MRKPLYIFGAGGLGKEIFQYVLTTPDVHTHYDFAGFLDDHPLTSIHRDFPVLNPLELSLNHTYALLLSVGSPSLKNMLERRFSAFRPEYPVLVHPLAQAIDRQGIEIGKGTVICPGTVLTTDILIGCHVLINLNCTIGHDAVIGDFCSLMPGVHISGQVVVGTEVMIGTGAVVLNGVHIGDRAKIGAGAVVTRDVAPDTTVVGIPARPVNQ</sequence>
<evidence type="ECO:0000256" key="5">
    <source>
        <dbReference type="PIRSR" id="PIRSR620019-1"/>
    </source>
</evidence>
<evidence type="ECO:0000313" key="9">
    <source>
        <dbReference type="Proteomes" id="UP000253517"/>
    </source>
</evidence>
<accession>A0A369A967</accession>
<reference evidence="8 9" key="1">
    <citation type="submission" date="2018-07" db="EMBL/GenBank/DDBJ databases">
        <title>Genomic Encyclopedia of Type Strains, Phase IV (KMG-IV): sequencing the most valuable type-strain genomes for metagenomic binning, comparative biology and taxonomic classification.</title>
        <authorList>
            <person name="Goeker M."/>
        </authorList>
    </citation>
    <scope>NUCLEOTIDE SEQUENCE [LARGE SCALE GENOMIC DNA]</scope>
    <source>
        <strain evidence="8 9">DSM 21410</strain>
    </source>
</reference>
<keyword evidence="2 8" id="KW-0808">Transferase</keyword>
<evidence type="ECO:0000256" key="3">
    <source>
        <dbReference type="ARBA" id="ARBA00022737"/>
    </source>
</evidence>
<dbReference type="InterPro" id="IPR001451">
    <property type="entry name" value="Hexapep"/>
</dbReference>
<dbReference type="Gene3D" id="2.160.10.10">
    <property type="entry name" value="Hexapeptide repeat proteins"/>
    <property type="match status" value="1"/>
</dbReference>
<protein>
    <submittedName>
        <fullName evidence="8">Sugar O-acyltransferase (Sialic acid O-acetyltransferase NeuD family)</fullName>
    </submittedName>
</protein>
<dbReference type="RefSeq" id="WP_114366225.1">
    <property type="nucleotide sequence ID" value="NZ_BHZF01000002.1"/>
</dbReference>
<organism evidence="8 9">
    <name type="scientific">Schleiferia thermophila</name>
    <dbReference type="NCBI Taxonomy" id="884107"/>
    <lineage>
        <taxon>Bacteria</taxon>
        <taxon>Pseudomonadati</taxon>
        <taxon>Bacteroidota</taxon>
        <taxon>Flavobacteriia</taxon>
        <taxon>Flavobacteriales</taxon>
        <taxon>Schleiferiaceae</taxon>
        <taxon>Schleiferia</taxon>
    </lineage>
</organism>
<evidence type="ECO:0000256" key="1">
    <source>
        <dbReference type="ARBA" id="ARBA00007274"/>
    </source>
</evidence>
<dbReference type="NCBIfam" id="TIGR03570">
    <property type="entry name" value="NeuD_NnaD"/>
    <property type="match status" value="1"/>
</dbReference>
<evidence type="ECO:0000259" key="7">
    <source>
        <dbReference type="Pfam" id="PF17836"/>
    </source>
</evidence>
<dbReference type="Proteomes" id="UP000253517">
    <property type="component" value="Unassembled WGS sequence"/>
</dbReference>
<dbReference type="Pfam" id="PF17836">
    <property type="entry name" value="PglD_N"/>
    <property type="match status" value="1"/>
</dbReference>
<feature type="domain" description="PglD N-terminal" evidence="7">
    <location>
        <begin position="5"/>
        <end position="76"/>
    </location>
</feature>
<dbReference type="InterPro" id="IPR018357">
    <property type="entry name" value="Hexapep_transf_CS"/>
</dbReference>
<dbReference type="InterPro" id="IPR011004">
    <property type="entry name" value="Trimer_LpxA-like_sf"/>
</dbReference>
<dbReference type="PROSITE" id="PS00101">
    <property type="entry name" value="HEXAPEP_TRANSFERASES"/>
    <property type="match status" value="1"/>
</dbReference>
<keyword evidence="4 8" id="KW-0012">Acyltransferase</keyword>
<dbReference type="PANTHER" id="PTHR43300:SF7">
    <property type="entry name" value="UDP-N-ACETYLBACILLOSAMINE N-ACETYLTRANSFERASE"/>
    <property type="match status" value="1"/>
</dbReference>
<dbReference type="Gene3D" id="3.40.50.20">
    <property type="match status" value="1"/>
</dbReference>
<dbReference type="InterPro" id="IPR041561">
    <property type="entry name" value="PglD_N"/>
</dbReference>
<dbReference type="InterPro" id="IPR050179">
    <property type="entry name" value="Trans_hexapeptide_repeat"/>
</dbReference>
<dbReference type="PANTHER" id="PTHR43300">
    <property type="entry name" value="ACETYLTRANSFERASE"/>
    <property type="match status" value="1"/>
</dbReference>
<comment type="similarity">
    <text evidence="1">Belongs to the transferase hexapeptide repeat family.</text>
</comment>
<dbReference type="EMBL" id="QPJS01000002">
    <property type="protein sequence ID" value="RCX03954.1"/>
    <property type="molecule type" value="Genomic_DNA"/>
</dbReference>
<feature type="active site" description="Proton acceptor" evidence="5">
    <location>
        <position position="139"/>
    </location>
</feature>
<evidence type="ECO:0000256" key="2">
    <source>
        <dbReference type="ARBA" id="ARBA00022679"/>
    </source>
</evidence>
<keyword evidence="3" id="KW-0677">Repeat</keyword>
<evidence type="ECO:0000256" key="6">
    <source>
        <dbReference type="PIRSR" id="PIRSR620019-2"/>
    </source>
</evidence>
<dbReference type="SUPFAM" id="SSF51161">
    <property type="entry name" value="Trimeric LpxA-like enzymes"/>
    <property type="match status" value="1"/>
</dbReference>
<feature type="binding site" evidence="6">
    <location>
        <position position="70"/>
    </location>
    <ligand>
        <name>substrate</name>
    </ligand>
</feature>
<dbReference type="GO" id="GO:0016746">
    <property type="term" value="F:acyltransferase activity"/>
    <property type="evidence" value="ECO:0007669"/>
    <property type="project" value="UniProtKB-KW"/>
</dbReference>
<dbReference type="AlphaFoldDB" id="A0A369A967"/>
<dbReference type="CDD" id="cd03360">
    <property type="entry name" value="LbH_AT_putative"/>
    <property type="match status" value="1"/>
</dbReference>
<keyword evidence="9" id="KW-1185">Reference proteome</keyword>
<proteinExistence type="inferred from homology"/>